<evidence type="ECO:0000313" key="5">
    <source>
        <dbReference type="Proteomes" id="UP000529637"/>
    </source>
</evidence>
<feature type="region of interest" description="Disordered" evidence="1">
    <location>
        <begin position="1"/>
        <end position="24"/>
    </location>
</feature>
<dbReference type="AlphaFoldDB" id="A0A7Y6NKW3"/>
<gene>
    <name evidence="4" type="primary">phaR</name>
    <name evidence="4" type="ORF">HQN59_04215</name>
</gene>
<accession>A0A7Y6NKW3</accession>
<protein>
    <submittedName>
        <fullName evidence="4">Polyhydroxyalkanoate synthesis repressor PhaR</fullName>
    </submittedName>
</protein>
<dbReference type="Proteomes" id="UP000529637">
    <property type="component" value="Unassembled WGS sequence"/>
</dbReference>
<feature type="domain" description="PHB accumulation regulatory" evidence="2">
    <location>
        <begin position="86"/>
        <end position="124"/>
    </location>
</feature>
<evidence type="ECO:0000256" key="1">
    <source>
        <dbReference type="SAM" id="MobiDB-lite"/>
    </source>
</evidence>
<proteinExistence type="predicted"/>
<feature type="domain" description="PHA accumulation regulator DNA-binding N-terminal" evidence="3">
    <location>
        <begin position="22"/>
        <end position="81"/>
    </location>
</feature>
<dbReference type="GO" id="GO:0006355">
    <property type="term" value="P:regulation of DNA-templated transcription"/>
    <property type="evidence" value="ECO:0007669"/>
    <property type="project" value="InterPro"/>
</dbReference>
<dbReference type="EMBL" id="JABWMJ010000002">
    <property type="protein sequence ID" value="NUZ04961.1"/>
    <property type="molecule type" value="Genomic_DNA"/>
</dbReference>
<evidence type="ECO:0000259" key="3">
    <source>
        <dbReference type="Pfam" id="PF07879"/>
    </source>
</evidence>
<organism evidence="4 5">
    <name type="scientific">Piscinibacter koreensis</name>
    <dbReference type="NCBI Taxonomy" id="2742824"/>
    <lineage>
        <taxon>Bacteria</taxon>
        <taxon>Pseudomonadati</taxon>
        <taxon>Pseudomonadota</taxon>
        <taxon>Betaproteobacteria</taxon>
        <taxon>Burkholderiales</taxon>
        <taxon>Sphaerotilaceae</taxon>
        <taxon>Piscinibacter</taxon>
    </lineage>
</organism>
<sequence length="197" mass="22126">MAQTRRAGAPKAGSSGPKGPRILKKYPNRRLYDTEISSYITLADVKEMVLAGKAFEVRDAKTNEDLTRSILLQIILEEETGGVPIFSTSMLSQIIRFYGHAMQGMMGSYLEKNLQTFTDIQARIAEQSKGLYDPKTQNPEMWAQFLNGQAPIVQNLMGNYLEQSRNMFVQMQEQVAKQAETLFPAIPGLKPPPREKP</sequence>
<dbReference type="Pfam" id="PF07879">
    <property type="entry name" value="PHB_acc_N"/>
    <property type="match status" value="1"/>
</dbReference>
<name>A0A7Y6NKW3_9BURK</name>
<evidence type="ECO:0000259" key="2">
    <source>
        <dbReference type="Pfam" id="PF05233"/>
    </source>
</evidence>
<keyword evidence="5" id="KW-1185">Reference proteome</keyword>
<dbReference type="RefSeq" id="WP_176066443.1">
    <property type="nucleotide sequence ID" value="NZ_JABWMJ010000002.1"/>
</dbReference>
<dbReference type="NCBIfam" id="TIGR01848">
    <property type="entry name" value="PHA_reg_PhaR"/>
    <property type="match status" value="1"/>
</dbReference>
<evidence type="ECO:0000313" key="4">
    <source>
        <dbReference type="EMBL" id="NUZ04961.1"/>
    </source>
</evidence>
<dbReference type="InterPro" id="IPR010134">
    <property type="entry name" value="PHA_reg_PhaR"/>
</dbReference>
<feature type="domain" description="PHB accumulation regulatory" evidence="2">
    <location>
        <begin position="139"/>
        <end position="175"/>
    </location>
</feature>
<dbReference type="InterPro" id="IPR012909">
    <property type="entry name" value="PHA_DNA-bd_N"/>
</dbReference>
<reference evidence="4 5" key="1">
    <citation type="submission" date="2020-06" db="EMBL/GenBank/DDBJ databases">
        <title>Schlegella sp. ID0723 isolated from air conditioner.</title>
        <authorList>
            <person name="Kim D.Y."/>
            <person name="Kim D.-U."/>
        </authorList>
    </citation>
    <scope>NUCLEOTIDE SEQUENCE [LARGE SCALE GENOMIC DNA]</scope>
    <source>
        <strain evidence="4 5">ID0723</strain>
    </source>
</reference>
<dbReference type="Pfam" id="PF05233">
    <property type="entry name" value="PHB_acc"/>
    <property type="match status" value="2"/>
</dbReference>
<comment type="caution">
    <text evidence="4">The sequence shown here is derived from an EMBL/GenBank/DDBJ whole genome shotgun (WGS) entry which is preliminary data.</text>
</comment>
<dbReference type="InterPro" id="IPR007897">
    <property type="entry name" value="PHB_accumulat"/>
</dbReference>